<comment type="similarity">
    <text evidence="2">Belongs to the peptidase S54 family.</text>
</comment>
<feature type="transmembrane region" description="Helical" evidence="8">
    <location>
        <begin position="166"/>
        <end position="187"/>
    </location>
</feature>
<proteinExistence type="inferred from homology"/>
<keyword evidence="5 8" id="KW-1133">Transmembrane helix</keyword>
<keyword evidence="6 8" id="KW-0472">Membrane</keyword>
<evidence type="ECO:0000313" key="11">
    <source>
        <dbReference type="EMBL" id="PGF35031.1"/>
    </source>
</evidence>
<keyword evidence="11" id="KW-0645">Protease</keyword>
<dbReference type="InterPro" id="IPR022764">
    <property type="entry name" value="Peptidase_S54_rhomboid_dom"/>
</dbReference>
<dbReference type="GO" id="GO:0006508">
    <property type="term" value="P:proteolysis"/>
    <property type="evidence" value="ECO:0007669"/>
    <property type="project" value="UniProtKB-KW"/>
</dbReference>
<dbReference type="Proteomes" id="UP000226191">
    <property type="component" value="Unassembled WGS sequence"/>
</dbReference>
<evidence type="ECO:0000256" key="7">
    <source>
        <dbReference type="SAM" id="MobiDB-lite"/>
    </source>
</evidence>
<name>A0A2B7ICN6_CUTAC</name>
<evidence type="ECO:0000256" key="5">
    <source>
        <dbReference type="ARBA" id="ARBA00022989"/>
    </source>
</evidence>
<organism evidence="11 12">
    <name type="scientific">Cutibacterium acnes</name>
    <name type="common">Propionibacterium acnes</name>
    <dbReference type="NCBI Taxonomy" id="1747"/>
    <lineage>
        <taxon>Bacteria</taxon>
        <taxon>Bacillati</taxon>
        <taxon>Actinomycetota</taxon>
        <taxon>Actinomycetes</taxon>
        <taxon>Propionibacteriales</taxon>
        <taxon>Propionibacteriaceae</taxon>
        <taxon>Cutibacterium</taxon>
    </lineage>
</organism>
<reference evidence="11 12" key="1">
    <citation type="submission" date="2017-02" db="EMBL/GenBank/DDBJ databases">
        <title>Prevalence of linear plasmids in Cutibacterium acnes isolates obtained from cancerous prostatic tissue.</title>
        <authorList>
            <person name="Davidsson S."/>
            <person name="Bruggemann H."/>
        </authorList>
    </citation>
    <scope>NUCLEOTIDE SEQUENCE [LARGE SCALE GENOMIC DNA]</scope>
    <source>
        <strain evidence="11 12">11-78</strain>
    </source>
</reference>
<feature type="transmembrane region" description="Helical" evidence="8">
    <location>
        <begin position="281"/>
        <end position="301"/>
    </location>
</feature>
<protein>
    <submittedName>
        <fullName evidence="11">Rhomboid family intramembrane serine protease</fullName>
    </submittedName>
</protein>
<keyword evidence="4" id="KW-0378">Hydrolase</keyword>
<dbReference type="EMBL" id="CP031442">
    <property type="protein sequence ID" value="AXM06810.1"/>
    <property type="molecule type" value="Genomic_DNA"/>
</dbReference>
<reference evidence="10 13" key="2">
    <citation type="submission" date="2018-08" db="EMBL/GenBank/DDBJ databases">
        <title>Genome sequencing of Cutibacterium acnes KCOM 1315.</title>
        <authorList>
            <person name="Kook J.-K."/>
            <person name="Park S.-N."/>
            <person name="Lim Y.K."/>
        </authorList>
    </citation>
    <scope>NUCLEOTIDE SEQUENCE [LARGE SCALE GENOMIC DNA]</scope>
    <source>
        <strain evidence="10 13">KCOM 1315</strain>
    </source>
</reference>
<dbReference type="Gene3D" id="1.20.1540.10">
    <property type="entry name" value="Rhomboid-like"/>
    <property type="match status" value="1"/>
</dbReference>
<keyword evidence="3 8" id="KW-0812">Transmembrane</keyword>
<feature type="transmembrane region" description="Helical" evidence="8">
    <location>
        <begin position="127"/>
        <end position="154"/>
    </location>
</feature>
<sequence>MSQNNQRPDGFSRPDEWGSWQDEPQQNHGDASGAASHARPAQRDESTASQPEPYRSVDVDPSWAPPSASYQQATPRPVARVKRHSDVPVVTWTLIGICFLVWVGEWLSPQVGEAVVLAPRVGFTEPWRFVTSMFGHALSIFHIGFNMYALWALGRSLEPFLGRARFLAAYLMSGLGGGALFCLMATADGGRAILPNVDDGVVGASGAIFGLFGVLLIVQRRLGASTRELWVVLAINAALLLFISGIAWQAHLGGFLVGMMCGVIFFEDPKRIQAGKSARTWPRMALLLFTMVAALVVKYLVI</sequence>
<dbReference type="PANTHER" id="PTHR43731:SF14">
    <property type="entry name" value="PRESENILIN-ASSOCIATED RHOMBOID-LIKE PROTEIN, MITOCHONDRIAL"/>
    <property type="match status" value="1"/>
</dbReference>
<evidence type="ECO:0000256" key="2">
    <source>
        <dbReference type="ARBA" id="ARBA00009045"/>
    </source>
</evidence>
<dbReference type="GeneID" id="92856275"/>
<evidence type="ECO:0000256" key="1">
    <source>
        <dbReference type="ARBA" id="ARBA00004141"/>
    </source>
</evidence>
<feature type="transmembrane region" description="Helical" evidence="8">
    <location>
        <begin position="229"/>
        <end position="246"/>
    </location>
</feature>
<feature type="transmembrane region" description="Helical" evidence="8">
    <location>
        <begin position="89"/>
        <end position="107"/>
    </location>
</feature>
<dbReference type="RefSeq" id="WP_002517133.1">
    <property type="nucleotide sequence ID" value="NZ_AP022844.1"/>
</dbReference>
<evidence type="ECO:0000313" key="10">
    <source>
        <dbReference type="EMBL" id="AXM06810.1"/>
    </source>
</evidence>
<evidence type="ECO:0000256" key="4">
    <source>
        <dbReference type="ARBA" id="ARBA00022801"/>
    </source>
</evidence>
<evidence type="ECO:0000313" key="12">
    <source>
        <dbReference type="Proteomes" id="UP000226191"/>
    </source>
</evidence>
<dbReference type="SUPFAM" id="SSF144091">
    <property type="entry name" value="Rhomboid-like"/>
    <property type="match status" value="1"/>
</dbReference>
<dbReference type="AlphaFoldDB" id="A0A2B7ICN6"/>
<evidence type="ECO:0000313" key="13">
    <source>
        <dbReference type="Proteomes" id="UP000256621"/>
    </source>
</evidence>
<dbReference type="GO" id="GO:0004252">
    <property type="term" value="F:serine-type endopeptidase activity"/>
    <property type="evidence" value="ECO:0007669"/>
    <property type="project" value="InterPro"/>
</dbReference>
<evidence type="ECO:0000256" key="6">
    <source>
        <dbReference type="ARBA" id="ARBA00023136"/>
    </source>
</evidence>
<evidence type="ECO:0000256" key="8">
    <source>
        <dbReference type="SAM" id="Phobius"/>
    </source>
</evidence>
<dbReference type="Proteomes" id="UP000256621">
    <property type="component" value="Chromosome"/>
</dbReference>
<accession>A0A2B7ICN6</accession>
<evidence type="ECO:0000259" key="9">
    <source>
        <dbReference type="Pfam" id="PF01694"/>
    </source>
</evidence>
<feature type="region of interest" description="Disordered" evidence="7">
    <location>
        <begin position="1"/>
        <end position="77"/>
    </location>
</feature>
<dbReference type="InterPro" id="IPR050925">
    <property type="entry name" value="Rhomboid_protease_S54"/>
</dbReference>
<feature type="transmembrane region" description="Helical" evidence="8">
    <location>
        <begin position="199"/>
        <end position="217"/>
    </location>
</feature>
<dbReference type="Pfam" id="PF01694">
    <property type="entry name" value="Rhomboid"/>
    <property type="match status" value="1"/>
</dbReference>
<dbReference type="EMBL" id="MVCE01000002">
    <property type="protein sequence ID" value="PGF35031.1"/>
    <property type="molecule type" value="Genomic_DNA"/>
</dbReference>
<feature type="domain" description="Peptidase S54 rhomboid" evidence="9">
    <location>
        <begin position="125"/>
        <end position="266"/>
    </location>
</feature>
<evidence type="ECO:0000256" key="3">
    <source>
        <dbReference type="ARBA" id="ARBA00022692"/>
    </source>
</evidence>
<comment type="subcellular location">
    <subcellularLocation>
        <location evidence="1">Membrane</location>
        <topology evidence="1">Multi-pass membrane protein</topology>
    </subcellularLocation>
</comment>
<dbReference type="PANTHER" id="PTHR43731">
    <property type="entry name" value="RHOMBOID PROTEASE"/>
    <property type="match status" value="1"/>
</dbReference>
<gene>
    <name evidence="11" type="ORF">B1B09_05315</name>
    <name evidence="10" type="ORF">DXN06_06385</name>
</gene>
<dbReference type="GO" id="GO:0016020">
    <property type="term" value="C:membrane"/>
    <property type="evidence" value="ECO:0007669"/>
    <property type="project" value="UniProtKB-SubCell"/>
</dbReference>
<dbReference type="OrthoDB" id="9807874at2"/>
<dbReference type="InterPro" id="IPR035952">
    <property type="entry name" value="Rhomboid-like_sf"/>
</dbReference>